<name>A0A414NYS1_9FIRM</name>
<dbReference type="InterPro" id="IPR014710">
    <property type="entry name" value="RmlC-like_jellyroll"/>
</dbReference>
<dbReference type="Proteomes" id="UP000283442">
    <property type="component" value="Unassembled WGS sequence"/>
</dbReference>
<dbReference type="InterPro" id="IPR012318">
    <property type="entry name" value="HTH_CRP"/>
</dbReference>
<gene>
    <name evidence="5" type="ORF">DW674_02665</name>
</gene>
<evidence type="ECO:0000259" key="4">
    <source>
        <dbReference type="PROSITE" id="PS51063"/>
    </source>
</evidence>
<dbReference type="SMART" id="SM00419">
    <property type="entry name" value="HTH_CRP"/>
    <property type="match status" value="1"/>
</dbReference>
<organism evidence="5 6">
    <name type="scientific">Mitsuokella multacida</name>
    <dbReference type="NCBI Taxonomy" id="52226"/>
    <lineage>
        <taxon>Bacteria</taxon>
        <taxon>Bacillati</taxon>
        <taxon>Bacillota</taxon>
        <taxon>Negativicutes</taxon>
        <taxon>Selenomonadales</taxon>
        <taxon>Selenomonadaceae</taxon>
        <taxon>Mitsuokella</taxon>
    </lineage>
</organism>
<dbReference type="InterPro" id="IPR000595">
    <property type="entry name" value="cNMP-bd_dom"/>
</dbReference>
<dbReference type="EMBL" id="QRHE01000002">
    <property type="protein sequence ID" value="RHF52831.1"/>
    <property type="molecule type" value="Genomic_DNA"/>
</dbReference>
<comment type="caution">
    <text evidence="5">The sequence shown here is derived from an EMBL/GenBank/DDBJ whole genome shotgun (WGS) entry which is preliminary data.</text>
</comment>
<dbReference type="InterPro" id="IPR036390">
    <property type="entry name" value="WH_DNA-bd_sf"/>
</dbReference>
<dbReference type="Gene3D" id="1.10.10.10">
    <property type="entry name" value="Winged helix-like DNA-binding domain superfamily/Winged helix DNA-binding domain"/>
    <property type="match status" value="1"/>
</dbReference>
<dbReference type="SUPFAM" id="SSF46785">
    <property type="entry name" value="Winged helix' DNA-binding domain"/>
    <property type="match status" value="1"/>
</dbReference>
<feature type="domain" description="HTH crp-type" evidence="4">
    <location>
        <begin position="165"/>
        <end position="231"/>
    </location>
</feature>
<dbReference type="OrthoDB" id="9776746at2"/>
<dbReference type="Gene3D" id="2.60.120.10">
    <property type="entry name" value="Jelly Rolls"/>
    <property type="match status" value="1"/>
</dbReference>
<evidence type="ECO:0000256" key="1">
    <source>
        <dbReference type="ARBA" id="ARBA00023015"/>
    </source>
</evidence>
<sequence>MNHPDKRAESDELGQQKNMTDLFIRHFGFWPQLSDRERDLLNAHTHAVHYERGTQVHRGPFDCIGVLLIKKGQLRVYTLSEDGRDVTLYRLFADDIGILSAACTLDAVTFDVYIDAEEDTDVLLTDALAFRRLSMANIYVRCFAYELASKRLSDMLWKMQQVLFLSADRRFAIFLLEESEKRKSEVVRLTHEQMARYMGTAREVVTRLIKYFNQEGWTTSGRGYLRIEDREALRRLAGTY</sequence>
<dbReference type="AlphaFoldDB" id="A0A414NYS1"/>
<keyword evidence="2" id="KW-0238">DNA-binding</keyword>
<dbReference type="SUPFAM" id="SSF51206">
    <property type="entry name" value="cAMP-binding domain-like"/>
    <property type="match status" value="1"/>
</dbReference>
<dbReference type="Pfam" id="PF13545">
    <property type="entry name" value="HTH_Crp_2"/>
    <property type="match status" value="1"/>
</dbReference>
<dbReference type="CDD" id="cd00038">
    <property type="entry name" value="CAP_ED"/>
    <property type="match status" value="1"/>
</dbReference>
<dbReference type="GO" id="GO:0003677">
    <property type="term" value="F:DNA binding"/>
    <property type="evidence" value="ECO:0007669"/>
    <property type="project" value="UniProtKB-KW"/>
</dbReference>
<evidence type="ECO:0000313" key="5">
    <source>
        <dbReference type="EMBL" id="RHF52831.1"/>
    </source>
</evidence>
<proteinExistence type="predicted"/>
<dbReference type="RefSeq" id="WP_118175047.1">
    <property type="nucleotide sequence ID" value="NZ_JAQEAO010000069.1"/>
</dbReference>
<keyword evidence="3" id="KW-0804">Transcription</keyword>
<dbReference type="GO" id="GO:0006355">
    <property type="term" value="P:regulation of DNA-templated transcription"/>
    <property type="evidence" value="ECO:0007669"/>
    <property type="project" value="InterPro"/>
</dbReference>
<keyword evidence="1" id="KW-0805">Transcription regulation</keyword>
<reference evidence="5 6" key="1">
    <citation type="submission" date="2018-08" db="EMBL/GenBank/DDBJ databases">
        <title>A genome reference for cultivated species of the human gut microbiota.</title>
        <authorList>
            <person name="Zou Y."/>
            <person name="Xue W."/>
            <person name="Luo G."/>
        </authorList>
    </citation>
    <scope>NUCLEOTIDE SEQUENCE [LARGE SCALE GENOMIC DNA]</scope>
    <source>
        <strain evidence="5 6">AM25-21AC</strain>
    </source>
</reference>
<evidence type="ECO:0000256" key="3">
    <source>
        <dbReference type="ARBA" id="ARBA00023163"/>
    </source>
</evidence>
<dbReference type="InterPro" id="IPR036388">
    <property type="entry name" value="WH-like_DNA-bd_sf"/>
</dbReference>
<dbReference type="InterPro" id="IPR018490">
    <property type="entry name" value="cNMP-bd_dom_sf"/>
</dbReference>
<evidence type="ECO:0000256" key="2">
    <source>
        <dbReference type="ARBA" id="ARBA00023125"/>
    </source>
</evidence>
<dbReference type="PROSITE" id="PS51063">
    <property type="entry name" value="HTH_CRP_2"/>
    <property type="match status" value="1"/>
</dbReference>
<evidence type="ECO:0000313" key="6">
    <source>
        <dbReference type="Proteomes" id="UP000283442"/>
    </source>
</evidence>
<protein>
    <submittedName>
        <fullName evidence="5">Crp/Fnr family transcriptional regulator</fullName>
    </submittedName>
</protein>
<accession>A0A414NYS1</accession>